<evidence type="ECO:0000256" key="1">
    <source>
        <dbReference type="SAM" id="MobiDB-lite"/>
    </source>
</evidence>
<gene>
    <name evidence="2" type="ORF">FRX31_020677</name>
</gene>
<protein>
    <submittedName>
        <fullName evidence="2">Uncharacterized protein</fullName>
    </submittedName>
</protein>
<dbReference type="EMBL" id="JABWDY010025094">
    <property type="protein sequence ID" value="KAF5189734.1"/>
    <property type="molecule type" value="Genomic_DNA"/>
</dbReference>
<feature type="region of interest" description="Disordered" evidence="1">
    <location>
        <begin position="88"/>
        <end position="122"/>
    </location>
</feature>
<dbReference type="Proteomes" id="UP000554482">
    <property type="component" value="Unassembled WGS sequence"/>
</dbReference>
<feature type="compositionally biased region" description="Polar residues" evidence="1">
    <location>
        <begin position="103"/>
        <end position="122"/>
    </location>
</feature>
<keyword evidence="3" id="KW-1185">Reference proteome</keyword>
<dbReference type="AlphaFoldDB" id="A0A7J6VX78"/>
<organism evidence="2 3">
    <name type="scientific">Thalictrum thalictroides</name>
    <name type="common">Rue-anemone</name>
    <name type="synonym">Anemone thalictroides</name>
    <dbReference type="NCBI Taxonomy" id="46969"/>
    <lineage>
        <taxon>Eukaryota</taxon>
        <taxon>Viridiplantae</taxon>
        <taxon>Streptophyta</taxon>
        <taxon>Embryophyta</taxon>
        <taxon>Tracheophyta</taxon>
        <taxon>Spermatophyta</taxon>
        <taxon>Magnoliopsida</taxon>
        <taxon>Ranunculales</taxon>
        <taxon>Ranunculaceae</taxon>
        <taxon>Thalictroideae</taxon>
        <taxon>Thalictrum</taxon>
    </lineage>
</organism>
<proteinExistence type="predicted"/>
<accession>A0A7J6VX78</accession>
<evidence type="ECO:0000313" key="3">
    <source>
        <dbReference type="Proteomes" id="UP000554482"/>
    </source>
</evidence>
<sequence>MIPTRFLHPLHLMILEVQQHLLILVHQPFSHFVKLLKLGNPHQIFALLTLHLSLFNPPLSGGGMKGPDSSFLIPDYHNPTYNEDFPPLAKNFDFEEGDLQEDNPLTPSYGSDPESYSKNINRSGFTAKKLSSRAQALDRVA</sequence>
<name>A0A7J6VX78_THATH</name>
<comment type="caution">
    <text evidence="2">The sequence shown here is derived from an EMBL/GenBank/DDBJ whole genome shotgun (WGS) entry which is preliminary data.</text>
</comment>
<evidence type="ECO:0000313" key="2">
    <source>
        <dbReference type="EMBL" id="KAF5189734.1"/>
    </source>
</evidence>
<reference evidence="2 3" key="1">
    <citation type="submission" date="2020-06" db="EMBL/GenBank/DDBJ databases">
        <title>Transcriptomic and genomic resources for Thalictrum thalictroides and T. hernandezii: Facilitating candidate gene discovery in an emerging model plant lineage.</title>
        <authorList>
            <person name="Arias T."/>
            <person name="Riano-Pachon D.M."/>
            <person name="Di Stilio V.S."/>
        </authorList>
    </citation>
    <scope>NUCLEOTIDE SEQUENCE [LARGE SCALE GENOMIC DNA]</scope>
    <source>
        <strain evidence="3">cv. WT478/WT964</strain>
        <tissue evidence="2">Leaves</tissue>
    </source>
</reference>